<evidence type="ECO:0000313" key="3">
    <source>
        <dbReference type="EMBL" id="MBE1486270.1"/>
    </source>
</evidence>
<dbReference type="PROSITE" id="PS51318">
    <property type="entry name" value="TAT"/>
    <property type="match status" value="1"/>
</dbReference>
<comment type="caution">
    <text evidence="3">The sequence shown here is derived from an EMBL/GenBank/DDBJ whole genome shotgun (WGS) entry which is preliminary data.</text>
</comment>
<dbReference type="AlphaFoldDB" id="A0A927QVY2"/>
<organism evidence="3 4">
    <name type="scientific">Plantactinospora soyae</name>
    <dbReference type="NCBI Taxonomy" id="1544732"/>
    <lineage>
        <taxon>Bacteria</taxon>
        <taxon>Bacillati</taxon>
        <taxon>Actinomycetota</taxon>
        <taxon>Actinomycetes</taxon>
        <taxon>Micromonosporales</taxon>
        <taxon>Micromonosporaceae</taxon>
        <taxon>Plantactinospora</taxon>
    </lineage>
</organism>
<dbReference type="InterPro" id="IPR006311">
    <property type="entry name" value="TAT_signal"/>
</dbReference>
<feature type="region of interest" description="Disordered" evidence="1">
    <location>
        <begin position="39"/>
        <end position="91"/>
    </location>
</feature>
<evidence type="ECO:0000256" key="1">
    <source>
        <dbReference type="SAM" id="MobiDB-lite"/>
    </source>
</evidence>
<feature type="compositionally biased region" description="Gly residues" evidence="1">
    <location>
        <begin position="42"/>
        <end position="51"/>
    </location>
</feature>
<dbReference type="EMBL" id="JADBEB010000001">
    <property type="protein sequence ID" value="MBE1486270.1"/>
    <property type="molecule type" value="Genomic_DNA"/>
</dbReference>
<accession>A0A927QVY2</accession>
<reference evidence="3" key="1">
    <citation type="submission" date="2020-10" db="EMBL/GenBank/DDBJ databases">
        <title>Sequencing the genomes of 1000 actinobacteria strains.</title>
        <authorList>
            <person name="Klenk H.-P."/>
        </authorList>
    </citation>
    <scope>NUCLEOTIDE SEQUENCE</scope>
    <source>
        <strain evidence="3">DSM 46832</strain>
    </source>
</reference>
<dbReference type="GO" id="GO:0005975">
    <property type="term" value="P:carbohydrate metabolic process"/>
    <property type="evidence" value="ECO:0007669"/>
    <property type="project" value="InterPro"/>
</dbReference>
<proteinExistence type="predicted"/>
<evidence type="ECO:0000313" key="4">
    <source>
        <dbReference type="Proteomes" id="UP000649753"/>
    </source>
</evidence>
<evidence type="ECO:0000259" key="2">
    <source>
        <dbReference type="Pfam" id="PF06662"/>
    </source>
</evidence>
<dbReference type="Proteomes" id="UP000649753">
    <property type="component" value="Unassembled WGS sequence"/>
</dbReference>
<protein>
    <recommendedName>
        <fullName evidence="2">D-glucuronyl C5-epimerase C-terminal domain-containing protein</fullName>
    </recommendedName>
</protein>
<feature type="domain" description="D-glucuronyl C5-epimerase C-terminal" evidence="2">
    <location>
        <begin position="224"/>
        <end position="401"/>
    </location>
</feature>
<dbReference type="InterPro" id="IPR010598">
    <property type="entry name" value="C5-epim_C"/>
</dbReference>
<dbReference type="SUPFAM" id="SSF48208">
    <property type="entry name" value="Six-hairpin glycosidases"/>
    <property type="match status" value="1"/>
</dbReference>
<name>A0A927QVY2_9ACTN</name>
<sequence length="564" mass="62132">MDKQGPERDAFRSGRWSRRTLLGAGLAIGGLGLLADPAAARPGGGTPGGDPFGLDSGLDLGLEKTLPGPAGPVIDPAFEISPPLPPEALSDVPTLSRADARRLAPVRPSTPGITSRAVPNAVPGVPFDFEYHDFEIRELPDGIRPYHMSYAVPLVDPGVHDSSGVRMASLGGKLYDHPVAQAQYGLHLIEAYRITSNVEYLNRAKKQAQRLIDRRVLQGGGWFYPYPFRYQLHRSNDVYEAPWYSMMAQGQALSVFCRLFTLTGEAEWKAAADATFASYLVTPVAGKPWGVYVVGGKLWLEEYPNPEEVKGDRTYNGHTFSAYGLWDYWVVTKDERAKVLLQGALTTTRDVHGDVRNRHWRSKYCLRHANDAGNYHTTHTTQHIQCYAITGDTIFAQIAELYYTDFPPHGITGTIMFQAGSHTGYQFDSAGTITASRKLTLERRSNAPSTARLKIMRNDGIWYQISAGSLAGYYLKEVPQHSYQIGEAASIGYRILRPATIATSPLKAYTIDEAGNMASEVTTYQVGDPVNLNRRAVLNGVEHLRFGDGDYAGKWVGYPTITRS</sequence>
<dbReference type="InterPro" id="IPR008928">
    <property type="entry name" value="6-hairpin_glycosidase_sf"/>
</dbReference>
<dbReference type="Pfam" id="PF06662">
    <property type="entry name" value="C5-epim_C"/>
    <property type="match status" value="1"/>
</dbReference>
<gene>
    <name evidence="3" type="ORF">H4W31_001908</name>
</gene>
<dbReference type="RefSeq" id="WP_192766323.1">
    <property type="nucleotide sequence ID" value="NZ_JADBEB010000001.1"/>
</dbReference>
<keyword evidence="4" id="KW-1185">Reference proteome</keyword>